<accession>A0A251VF28</accession>
<dbReference type="AlphaFoldDB" id="A0A251VF28"/>
<dbReference type="PANTHER" id="PTHR45098:SF1">
    <property type="entry name" value="DNAJ DOMAIN CONTAINING PROTEIN, EXPRESSED"/>
    <property type="match status" value="1"/>
</dbReference>
<dbReference type="Pfam" id="PF00226">
    <property type="entry name" value="DnaJ"/>
    <property type="match status" value="1"/>
</dbReference>
<proteinExistence type="predicted"/>
<protein>
    <submittedName>
        <fullName evidence="2">DnaJ domain, Chaperone J-domain superfamily</fullName>
    </submittedName>
    <submittedName>
        <fullName evidence="3">Putative dnaJ domain-containing protein</fullName>
    </submittedName>
</protein>
<dbReference type="SUPFAM" id="SSF46565">
    <property type="entry name" value="Chaperone J-domain"/>
    <property type="match status" value="1"/>
</dbReference>
<organism evidence="3 4">
    <name type="scientific">Helianthus annuus</name>
    <name type="common">Common sunflower</name>
    <dbReference type="NCBI Taxonomy" id="4232"/>
    <lineage>
        <taxon>Eukaryota</taxon>
        <taxon>Viridiplantae</taxon>
        <taxon>Streptophyta</taxon>
        <taxon>Embryophyta</taxon>
        <taxon>Tracheophyta</taxon>
        <taxon>Spermatophyta</taxon>
        <taxon>Magnoliopsida</taxon>
        <taxon>eudicotyledons</taxon>
        <taxon>Gunneridae</taxon>
        <taxon>Pentapetalae</taxon>
        <taxon>asterids</taxon>
        <taxon>campanulids</taxon>
        <taxon>Asterales</taxon>
        <taxon>Asteraceae</taxon>
        <taxon>Asteroideae</taxon>
        <taxon>Heliantheae alliance</taxon>
        <taxon>Heliantheae</taxon>
        <taxon>Helianthus</taxon>
    </lineage>
</organism>
<feature type="domain" description="J" evidence="1">
    <location>
        <begin position="6"/>
        <end position="76"/>
    </location>
</feature>
<dbReference type="InterPro" id="IPR018253">
    <property type="entry name" value="DnaJ_domain_CS"/>
</dbReference>
<reference evidence="3" key="2">
    <citation type="submission" date="2017-02" db="EMBL/GenBank/DDBJ databases">
        <title>Sunflower complete genome.</title>
        <authorList>
            <person name="Langlade N."/>
            <person name="Munos S."/>
        </authorList>
    </citation>
    <scope>NUCLEOTIDE SEQUENCE [LARGE SCALE GENOMIC DNA]</scope>
    <source>
        <tissue evidence="3">Leaves</tissue>
    </source>
</reference>
<dbReference type="CDD" id="cd06257">
    <property type="entry name" value="DnaJ"/>
    <property type="match status" value="1"/>
</dbReference>
<dbReference type="PROSITE" id="PS00636">
    <property type="entry name" value="DNAJ_1"/>
    <property type="match status" value="1"/>
</dbReference>
<gene>
    <name evidence="3" type="ORF">HannXRQ_Chr02g0035631</name>
    <name evidence="2" type="ORF">HanXRQr2_Chr03g0099601</name>
</gene>
<dbReference type="SMART" id="SM00271">
    <property type="entry name" value="DnaJ"/>
    <property type="match status" value="1"/>
</dbReference>
<name>A0A251VF28_HELAN</name>
<dbReference type="PROSITE" id="PS50076">
    <property type="entry name" value="DNAJ_2"/>
    <property type="match status" value="1"/>
</dbReference>
<dbReference type="EMBL" id="MNCJ02000318">
    <property type="protein sequence ID" value="KAF5813532.1"/>
    <property type="molecule type" value="Genomic_DNA"/>
</dbReference>
<dbReference type="InterPro" id="IPR001623">
    <property type="entry name" value="DnaJ_domain"/>
</dbReference>
<dbReference type="PRINTS" id="PR00625">
    <property type="entry name" value="JDOMAIN"/>
</dbReference>
<sequence>MEVFVDHYIVLGLPSGEEGIKTSEKEITKAYRSKALKLHPDKSHDNPDAVNDFQRLQSSYEILKDENSRRDFDADLLIRIRQQKVKENRRRKMSEREERSYRTTMARVEEIKIMNMMHEREEIDRVRMMSAMEESKRMRRRYIPDDKTRARLMNNLMRNWTSQFFCA</sequence>
<evidence type="ECO:0000313" key="2">
    <source>
        <dbReference type="EMBL" id="KAF5813532.1"/>
    </source>
</evidence>
<dbReference type="EMBL" id="CM007891">
    <property type="protein sequence ID" value="OTG33522.1"/>
    <property type="molecule type" value="Genomic_DNA"/>
</dbReference>
<evidence type="ECO:0000313" key="4">
    <source>
        <dbReference type="Proteomes" id="UP000215914"/>
    </source>
</evidence>
<dbReference type="Proteomes" id="UP000215914">
    <property type="component" value="Chromosome 2"/>
</dbReference>
<reference evidence="2" key="3">
    <citation type="submission" date="2020-06" db="EMBL/GenBank/DDBJ databases">
        <title>Helianthus annuus Genome sequencing and assembly Release 2.</title>
        <authorList>
            <person name="Gouzy J."/>
            <person name="Langlade N."/>
            <person name="Munos S."/>
        </authorList>
    </citation>
    <scope>NUCLEOTIDE SEQUENCE</scope>
    <source>
        <tissue evidence="2">Leaves</tissue>
    </source>
</reference>
<dbReference type="Gene3D" id="1.10.287.110">
    <property type="entry name" value="DnaJ domain"/>
    <property type="match status" value="1"/>
</dbReference>
<evidence type="ECO:0000259" key="1">
    <source>
        <dbReference type="PROSITE" id="PS50076"/>
    </source>
</evidence>
<keyword evidence="4" id="KW-1185">Reference proteome</keyword>
<dbReference type="PANTHER" id="PTHR45098">
    <property type="entry name" value="DNAJ DOMAIN CONTAINING PROTEIN, EXPRESSED"/>
    <property type="match status" value="1"/>
</dbReference>
<dbReference type="InParanoid" id="A0A251VF28"/>
<dbReference type="Gramene" id="mRNA:HanXRQr2_Chr03g0099601">
    <property type="protein sequence ID" value="mRNA:HanXRQr2_Chr03g0099601"/>
    <property type="gene ID" value="HanXRQr2_Chr03g0099601"/>
</dbReference>
<evidence type="ECO:0000313" key="3">
    <source>
        <dbReference type="EMBL" id="OTG33522.1"/>
    </source>
</evidence>
<dbReference type="InterPro" id="IPR036869">
    <property type="entry name" value="J_dom_sf"/>
</dbReference>
<reference evidence="2 4" key="1">
    <citation type="journal article" date="2017" name="Nature">
        <title>The sunflower genome provides insights into oil metabolism, flowering and Asterid evolution.</title>
        <authorList>
            <person name="Badouin H."/>
            <person name="Gouzy J."/>
            <person name="Grassa C.J."/>
            <person name="Murat F."/>
            <person name="Staton S.E."/>
            <person name="Cottret L."/>
            <person name="Lelandais-Briere C."/>
            <person name="Owens G.L."/>
            <person name="Carrere S."/>
            <person name="Mayjonade B."/>
            <person name="Legrand L."/>
            <person name="Gill N."/>
            <person name="Kane N.C."/>
            <person name="Bowers J.E."/>
            <person name="Hubner S."/>
            <person name="Bellec A."/>
            <person name="Berard A."/>
            <person name="Berges H."/>
            <person name="Blanchet N."/>
            <person name="Boniface M.C."/>
            <person name="Brunel D."/>
            <person name="Catrice O."/>
            <person name="Chaidir N."/>
            <person name="Claudel C."/>
            <person name="Donnadieu C."/>
            <person name="Faraut T."/>
            <person name="Fievet G."/>
            <person name="Helmstetter N."/>
            <person name="King M."/>
            <person name="Knapp S.J."/>
            <person name="Lai Z."/>
            <person name="Le Paslier M.C."/>
            <person name="Lippi Y."/>
            <person name="Lorenzon L."/>
            <person name="Mandel J.R."/>
            <person name="Marage G."/>
            <person name="Marchand G."/>
            <person name="Marquand E."/>
            <person name="Bret-Mestries E."/>
            <person name="Morien E."/>
            <person name="Nambeesan S."/>
            <person name="Nguyen T."/>
            <person name="Pegot-Espagnet P."/>
            <person name="Pouilly N."/>
            <person name="Raftis F."/>
            <person name="Sallet E."/>
            <person name="Schiex T."/>
            <person name="Thomas J."/>
            <person name="Vandecasteele C."/>
            <person name="Vares D."/>
            <person name="Vear F."/>
            <person name="Vautrin S."/>
            <person name="Crespi M."/>
            <person name="Mangin B."/>
            <person name="Burke J.M."/>
            <person name="Salse J."/>
            <person name="Munos S."/>
            <person name="Vincourt P."/>
            <person name="Rieseberg L.H."/>
            <person name="Langlade N.B."/>
        </authorList>
    </citation>
    <scope>NUCLEOTIDE SEQUENCE [LARGE SCALE GENOMIC DNA]</scope>
    <source>
        <strain evidence="4">cv. SF193</strain>
        <tissue evidence="2">Leaves</tissue>
    </source>
</reference>